<gene>
    <name evidence="2" type="ORF">BOKJ2_LOCUS7351</name>
</gene>
<evidence type="ECO:0000256" key="1">
    <source>
        <dbReference type="SAM" id="MobiDB-lite"/>
    </source>
</evidence>
<sequence length="498" mass="56853">MGDTRWKKRKMGQLLMNVLKTNYTDLVDETNTSDEDLLRSVAVSGIVLMQCLLVLEKKKKLFNINVKWEDILSNFWEMVKDRTVKREHLKIFYKQEEALISNIEKNAQLRHRMGIEVPVSVIEGLNFVVDPTGEYIRHLLDKQFLAKTKAKVVPRPVKIRSSARFLAASAIHCELYWGMELNECDIQFQYPYTGRERPRPAAGAEEPPSDPVQPVITQSIGVKGVEFRILASVSHEQACTAVYFTAYEDKIEALVVQPKMGKARLEDFGYEDLYRLNESCKKKQRDQMTIRLPQPSCAEPVSLRRINQRPPKKENQVCGLKFINHLKYFFRTKNKQKFTRCFSPNKADFCPFETKKKFGMENAFPLYDCFMNSNFQPKIHYPSAPTEKFTFPESKDKVCIVAETAPRQENEGGRTAGRSRSRSRSRSRRREGESGTDRQGSGMDNPQSAASVSSLPVSAGPAGAVVEAHTVDSPYIMFINYDTGLGRVPVEISYNNVF</sequence>
<dbReference type="EMBL" id="CAJFDH010000004">
    <property type="protein sequence ID" value="CAD5218141.1"/>
    <property type="molecule type" value="Genomic_DNA"/>
</dbReference>
<dbReference type="Proteomes" id="UP000614601">
    <property type="component" value="Unassembled WGS sequence"/>
</dbReference>
<feature type="region of interest" description="Disordered" evidence="1">
    <location>
        <begin position="403"/>
        <end position="456"/>
    </location>
</feature>
<dbReference type="EMBL" id="CAJFCW020000004">
    <property type="protein sequence ID" value="CAG9109379.1"/>
    <property type="molecule type" value="Genomic_DNA"/>
</dbReference>
<proteinExistence type="predicted"/>
<evidence type="ECO:0000313" key="2">
    <source>
        <dbReference type="EMBL" id="CAD5218141.1"/>
    </source>
</evidence>
<comment type="caution">
    <text evidence="2">The sequence shown here is derived from an EMBL/GenBank/DDBJ whole genome shotgun (WGS) entry which is preliminary data.</text>
</comment>
<organism evidence="2 3">
    <name type="scientific">Bursaphelenchus okinawaensis</name>
    <dbReference type="NCBI Taxonomy" id="465554"/>
    <lineage>
        <taxon>Eukaryota</taxon>
        <taxon>Metazoa</taxon>
        <taxon>Ecdysozoa</taxon>
        <taxon>Nematoda</taxon>
        <taxon>Chromadorea</taxon>
        <taxon>Rhabditida</taxon>
        <taxon>Tylenchina</taxon>
        <taxon>Tylenchomorpha</taxon>
        <taxon>Aphelenchoidea</taxon>
        <taxon>Aphelenchoididae</taxon>
        <taxon>Bursaphelenchus</taxon>
    </lineage>
</organism>
<reference evidence="2" key="1">
    <citation type="submission" date="2020-09" db="EMBL/GenBank/DDBJ databases">
        <authorList>
            <person name="Kikuchi T."/>
        </authorList>
    </citation>
    <scope>NUCLEOTIDE SEQUENCE</scope>
    <source>
        <strain evidence="2">SH1</strain>
    </source>
</reference>
<protein>
    <submittedName>
        <fullName evidence="2">Uncharacterized protein</fullName>
    </submittedName>
</protein>
<feature type="compositionally biased region" description="Polar residues" evidence="1">
    <location>
        <begin position="437"/>
        <end position="447"/>
    </location>
</feature>
<dbReference type="Proteomes" id="UP000783686">
    <property type="component" value="Unassembled WGS sequence"/>
</dbReference>
<dbReference type="OrthoDB" id="10611304at2759"/>
<keyword evidence="3" id="KW-1185">Reference proteome</keyword>
<evidence type="ECO:0000313" key="3">
    <source>
        <dbReference type="Proteomes" id="UP000614601"/>
    </source>
</evidence>
<accession>A0A811KSZ2</accession>
<dbReference type="AlphaFoldDB" id="A0A811KSZ2"/>
<feature type="compositionally biased region" description="Basic residues" evidence="1">
    <location>
        <begin position="417"/>
        <end position="429"/>
    </location>
</feature>
<name>A0A811KSZ2_9BILA</name>